<dbReference type="CDD" id="cd19410">
    <property type="entry name" value="HK9-like_sensor"/>
    <property type="match status" value="1"/>
</dbReference>
<dbReference type="FunFam" id="3.30.565.10:FF:000010">
    <property type="entry name" value="Sensor histidine kinase RcsC"/>
    <property type="match status" value="1"/>
</dbReference>
<dbReference type="SMART" id="SM00388">
    <property type="entry name" value="HisKA"/>
    <property type="match status" value="1"/>
</dbReference>
<dbReference type="InterPro" id="IPR036097">
    <property type="entry name" value="HisK_dim/P_sf"/>
</dbReference>
<name>A0A1C1A5V1_9BACL</name>
<evidence type="ECO:0000256" key="16">
    <source>
        <dbReference type="SAM" id="Phobius"/>
    </source>
</evidence>
<dbReference type="PROSITE" id="PS50109">
    <property type="entry name" value="HIS_KIN"/>
    <property type="match status" value="1"/>
</dbReference>
<dbReference type="InterPro" id="IPR001789">
    <property type="entry name" value="Sig_transdc_resp-reg_receiver"/>
</dbReference>
<keyword evidence="11" id="KW-0902">Two-component regulatory system</keyword>
<keyword evidence="12 16" id="KW-0472">Membrane</keyword>
<dbReference type="SUPFAM" id="SSF55781">
    <property type="entry name" value="GAF domain-like"/>
    <property type="match status" value="1"/>
</dbReference>
<comment type="catalytic activity">
    <reaction evidence="1">
        <text>ATP + protein L-histidine = ADP + protein N-phospho-L-histidine.</text>
        <dbReference type="EC" id="2.7.13.3"/>
    </reaction>
</comment>
<dbReference type="Proteomes" id="UP000093309">
    <property type="component" value="Unassembled WGS sequence"/>
</dbReference>
<dbReference type="Gene3D" id="1.10.287.130">
    <property type="match status" value="1"/>
</dbReference>
<feature type="coiled-coil region" evidence="15">
    <location>
        <begin position="428"/>
        <end position="504"/>
    </location>
</feature>
<dbReference type="OrthoDB" id="9790669at2"/>
<dbReference type="Pfam" id="PF00512">
    <property type="entry name" value="HisKA"/>
    <property type="match status" value="1"/>
</dbReference>
<evidence type="ECO:0000256" key="7">
    <source>
        <dbReference type="ARBA" id="ARBA00022679"/>
    </source>
</evidence>
<evidence type="ECO:0000256" key="6">
    <source>
        <dbReference type="ARBA" id="ARBA00022553"/>
    </source>
</evidence>
<proteinExistence type="inferred from homology"/>
<dbReference type="EMBL" id="LYPC01000012">
    <property type="protein sequence ID" value="OCT15925.1"/>
    <property type="molecule type" value="Genomic_DNA"/>
</dbReference>
<dbReference type="PROSITE" id="PS50885">
    <property type="entry name" value="HAMP"/>
    <property type="match status" value="1"/>
</dbReference>
<evidence type="ECO:0000259" key="18">
    <source>
        <dbReference type="PROSITE" id="PS50110"/>
    </source>
</evidence>
<evidence type="ECO:0000256" key="14">
    <source>
        <dbReference type="PROSITE-ProRule" id="PRU00169"/>
    </source>
</evidence>
<dbReference type="InterPro" id="IPR029016">
    <property type="entry name" value="GAF-like_dom_sf"/>
</dbReference>
<gene>
    <name evidence="20" type="ORF">A8709_09885</name>
</gene>
<protein>
    <recommendedName>
        <fullName evidence="13">Circadian input-output histidine kinase CikA</fullName>
        <ecNumber evidence="4">2.7.13.3</ecNumber>
    </recommendedName>
</protein>
<dbReference type="SMART" id="SM00448">
    <property type="entry name" value="REC"/>
    <property type="match status" value="1"/>
</dbReference>
<dbReference type="InterPro" id="IPR036890">
    <property type="entry name" value="HATPase_C_sf"/>
</dbReference>
<evidence type="ECO:0000256" key="5">
    <source>
        <dbReference type="ARBA" id="ARBA00022475"/>
    </source>
</evidence>
<evidence type="ECO:0000256" key="4">
    <source>
        <dbReference type="ARBA" id="ARBA00012438"/>
    </source>
</evidence>
<dbReference type="Pfam" id="PF13185">
    <property type="entry name" value="GAF_2"/>
    <property type="match status" value="1"/>
</dbReference>
<dbReference type="SUPFAM" id="SSF52172">
    <property type="entry name" value="CheY-like"/>
    <property type="match status" value="1"/>
</dbReference>
<keyword evidence="15" id="KW-0175">Coiled coil</keyword>
<dbReference type="Pfam" id="PF05227">
    <property type="entry name" value="CHASE3"/>
    <property type="match status" value="1"/>
</dbReference>
<dbReference type="CDD" id="cd16922">
    <property type="entry name" value="HATPase_EvgS-ArcB-TorS-like"/>
    <property type="match status" value="1"/>
</dbReference>
<dbReference type="RefSeq" id="WP_065851429.1">
    <property type="nucleotide sequence ID" value="NZ_LYPC01000012.1"/>
</dbReference>
<dbReference type="InterPro" id="IPR003594">
    <property type="entry name" value="HATPase_dom"/>
</dbReference>
<evidence type="ECO:0000256" key="8">
    <source>
        <dbReference type="ARBA" id="ARBA00022741"/>
    </source>
</evidence>
<dbReference type="SMART" id="SM00387">
    <property type="entry name" value="HATPase_c"/>
    <property type="match status" value="1"/>
</dbReference>
<dbReference type="CDD" id="cd06225">
    <property type="entry name" value="HAMP"/>
    <property type="match status" value="1"/>
</dbReference>
<dbReference type="Gene3D" id="6.10.340.10">
    <property type="match status" value="1"/>
</dbReference>
<keyword evidence="21" id="KW-1185">Reference proteome</keyword>
<dbReference type="Pfam" id="PF00072">
    <property type="entry name" value="Response_reg"/>
    <property type="match status" value="1"/>
</dbReference>
<organism evidence="20 21">
    <name type="scientific">Paenibacillus pectinilyticus</name>
    <dbReference type="NCBI Taxonomy" id="512399"/>
    <lineage>
        <taxon>Bacteria</taxon>
        <taxon>Bacillati</taxon>
        <taxon>Bacillota</taxon>
        <taxon>Bacilli</taxon>
        <taxon>Bacillales</taxon>
        <taxon>Paenibacillaceae</taxon>
        <taxon>Paenibacillus</taxon>
    </lineage>
</organism>
<dbReference type="GO" id="GO:0005886">
    <property type="term" value="C:plasma membrane"/>
    <property type="evidence" value="ECO:0007669"/>
    <property type="project" value="UniProtKB-SubCell"/>
</dbReference>
<dbReference type="SUPFAM" id="SSF47384">
    <property type="entry name" value="Homodimeric domain of signal transducing histidine kinase"/>
    <property type="match status" value="1"/>
</dbReference>
<keyword evidence="7" id="KW-0808">Transferase</keyword>
<keyword evidence="10" id="KW-0067">ATP-binding</keyword>
<dbReference type="EC" id="2.7.13.3" evidence="4"/>
<evidence type="ECO:0000259" key="19">
    <source>
        <dbReference type="PROSITE" id="PS50885"/>
    </source>
</evidence>
<dbReference type="InterPro" id="IPR004358">
    <property type="entry name" value="Sig_transdc_His_kin-like_C"/>
</dbReference>
<evidence type="ECO:0000259" key="17">
    <source>
        <dbReference type="PROSITE" id="PS50109"/>
    </source>
</evidence>
<evidence type="ECO:0000313" key="20">
    <source>
        <dbReference type="EMBL" id="OCT15925.1"/>
    </source>
</evidence>
<keyword evidence="16" id="KW-1133">Transmembrane helix</keyword>
<keyword evidence="16" id="KW-0812">Transmembrane</keyword>
<dbReference type="PANTHER" id="PTHR45339:SF1">
    <property type="entry name" value="HYBRID SIGNAL TRANSDUCTION HISTIDINE KINASE J"/>
    <property type="match status" value="1"/>
</dbReference>
<evidence type="ECO:0000256" key="15">
    <source>
        <dbReference type="SAM" id="Coils"/>
    </source>
</evidence>
<dbReference type="InterPro" id="IPR003661">
    <property type="entry name" value="HisK_dim/P_dom"/>
</dbReference>
<reference evidence="21" key="1">
    <citation type="submission" date="2016-05" db="EMBL/GenBank/DDBJ databases">
        <title>Paenibacillus oryzae. sp. nov., isolated from the rice root.</title>
        <authorList>
            <person name="Zhang J."/>
            <person name="Zhang X."/>
        </authorList>
    </citation>
    <scope>NUCLEOTIDE SEQUENCE [LARGE SCALE GENOMIC DNA]</scope>
    <source>
        <strain evidence="21">KCTC13222</strain>
    </source>
</reference>
<dbReference type="Gene3D" id="3.30.450.40">
    <property type="match status" value="1"/>
</dbReference>
<dbReference type="Gene3D" id="3.30.565.10">
    <property type="entry name" value="Histidine kinase-like ATPase, C-terminal domain"/>
    <property type="match status" value="1"/>
</dbReference>
<keyword evidence="5" id="KW-1003">Cell membrane</keyword>
<feature type="domain" description="Response regulatory" evidence="18">
    <location>
        <begin position="809"/>
        <end position="926"/>
    </location>
</feature>
<dbReference type="InterPro" id="IPR003660">
    <property type="entry name" value="HAMP_dom"/>
</dbReference>
<evidence type="ECO:0000256" key="10">
    <source>
        <dbReference type="ARBA" id="ARBA00022840"/>
    </source>
</evidence>
<feature type="modified residue" description="4-aspartylphosphate" evidence="14">
    <location>
        <position position="859"/>
    </location>
</feature>
<dbReference type="PRINTS" id="PR00344">
    <property type="entry name" value="BCTRLSENSOR"/>
</dbReference>
<dbReference type="Pfam" id="PF00672">
    <property type="entry name" value="HAMP"/>
    <property type="match status" value="1"/>
</dbReference>
<keyword evidence="9 20" id="KW-0418">Kinase</keyword>
<feature type="domain" description="HAMP" evidence="19">
    <location>
        <begin position="212"/>
        <end position="266"/>
    </location>
</feature>
<dbReference type="InterPro" id="IPR007891">
    <property type="entry name" value="CHASE3"/>
</dbReference>
<feature type="domain" description="Histidine kinase" evidence="17">
    <location>
        <begin position="511"/>
        <end position="744"/>
    </location>
</feature>
<dbReference type="InterPro" id="IPR003018">
    <property type="entry name" value="GAF"/>
</dbReference>
<dbReference type="InterPro" id="IPR005467">
    <property type="entry name" value="His_kinase_dom"/>
</dbReference>
<dbReference type="PROSITE" id="PS50110">
    <property type="entry name" value="RESPONSE_REGULATORY"/>
    <property type="match status" value="1"/>
</dbReference>
<evidence type="ECO:0000256" key="9">
    <source>
        <dbReference type="ARBA" id="ARBA00022777"/>
    </source>
</evidence>
<feature type="transmembrane region" description="Helical" evidence="16">
    <location>
        <begin position="190"/>
        <end position="210"/>
    </location>
</feature>
<keyword evidence="8" id="KW-0547">Nucleotide-binding</keyword>
<dbReference type="PANTHER" id="PTHR45339">
    <property type="entry name" value="HYBRID SIGNAL TRANSDUCTION HISTIDINE KINASE J"/>
    <property type="match status" value="1"/>
</dbReference>
<dbReference type="SUPFAM" id="SSF55874">
    <property type="entry name" value="ATPase domain of HSP90 chaperone/DNA topoisomerase II/histidine kinase"/>
    <property type="match status" value="1"/>
</dbReference>
<feature type="transmembrane region" description="Helical" evidence="16">
    <location>
        <begin position="12"/>
        <end position="31"/>
    </location>
</feature>
<comment type="similarity">
    <text evidence="3">In the N-terminal section; belongs to the phytochrome family.</text>
</comment>
<dbReference type="GO" id="GO:0000155">
    <property type="term" value="F:phosphorelay sensor kinase activity"/>
    <property type="evidence" value="ECO:0007669"/>
    <property type="project" value="InterPro"/>
</dbReference>
<dbReference type="AlphaFoldDB" id="A0A1C1A5V1"/>
<evidence type="ECO:0000256" key="12">
    <source>
        <dbReference type="ARBA" id="ARBA00023136"/>
    </source>
</evidence>
<dbReference type="CDD" id="cd00082">
    <property type="entry name" value="HisKA"/>
    <property type="match status" value="1"/>
</dbReference>
<evidence type="ECO:0000256" key="13">
    <source>
        <dbReference type="ARBA" id="ARBA00074306"/>
    </source>
</evidence>
<evidence type="ECO:0000256" key="3">
    <source>
        <dbReference type="ARBA" id="ARBA00006402"/>
    </source>
</evidence>
<evidence type="ECO:0000256" key="11">
    <source>
        <dbReference type="ARBA" id="ARBA00023012"/>
    </source>
</evidence>
<dbReference type="SMART" id="SM00304">
    <property type="entry name" value="HAMP"/>
    <property type="match status" value="1"/>
</dbReference>
<evidence type="ECO:0000256" key="1">
    <source>
        <dbReference type="ARBA" id="ARBA00000085"/>
    </source>
</evidence>
<dbReference type="InterPro" id="IPR011006">
    <property type="entry name" value="CheY-like_superfamily"/>
</dbReference>
<dbReference type="Pfam" id="PF02518">
    <property type="entry name" value="HATPase_c"/>
    <property type="match status" value="1"/>
</dbReference>
<dbReference type="GO" id="GO:0005524">
    <property type="term" value="F:ATP binding"/>
    <property type="evidence" value="ECO:0007669"/>
    <property type="project" value="UniProtKB-KW"/>
</dbReference>
<evidence type="ECO:0000256" key="2">
    <source>
        <dbReference type="ARBA" id="ARBA00004651"/>
    </source>
</evidence>
<accession>A0A1C1A5V1</accession>
<dbReference type="CDD" id="cd17546">
    <property type="entry name" value="REC_hyHK_CKI1_RcsC-like"/>
    <property type="match status" value="1"/>
</dbReference>
<evidence type="ECO:0000313" key="21">
    <source>
        <dbReference type="Proteomes" id="UP000093309"/>
    </source>
</evidence>
<dbReference type="STRING" id="512399.A8709_09885"/>
<sequence>MLPTIQLKIKPKIILGYISVLICLGLALMVVSSRVTSLQGEVSFISSHDIEVHDQVSSLQKSVLDMETGMRGYVITGEDQYLEPYTAGNRSWQDTYNKVHQLVSDNPSQVQNIESIKDTIEDWLDTGGANVIRMKKENNVSGLNEFFKQNAGKQLMDQLRTQFDSFLVTEKKLTTKRVQQIAQSNYNLRVVLYTILGLISIIAVIVALILSNSITRTIGQVTQMIRDITASEGDLASRIEVKTNDEIRVLAEATNELLASLEKQSWIQTSITEVSTLYQGIRDVTALSEAFIHKIAPMLDASYGVIYLRQNEGGQTSYVKIAGYAAFGQDHAVASFQLGEGLVGQCAVDKRIFLMDNLPDNHVKITSGLGISTPTSLLVAPILVEGRAEAVIELAALKQFQSKHLTLIDSLQEKFGTAITSVRSRMEVERLLSESQILTEELQVQSEELQTQSEELQMQQEQLRMTNEFLEEQNHFVEQKAVELEKAKDELEEYSLQLKTSSQYKSDFLANMSHELRTPLNSIMILSQMLAESNGDLQMSEVVEYSRVVNTAGHDLLSLIDDILDLSKVEAGKIEIVSEEVNVTELPQLMQLMFAPIAAKKKLIFEVILEPDVPSVILTDGQRLQQIIKNLLSNAFKFTENGSVSMRIALAESMRIKELLHRNPEETVLAISIKDTGIGIPIDKQQIIFEAFQQVDGTTNRQYGGTGLGLSICREFTRLLGGTIAVKSELNVGSTFTLYIPNGKETESFLTDETFTQDQIAATSEFANRIVHDEAEIPERRPSTVATLYTEEPIEVPISGDAQLFLGKKILLVDDDARNVFALVSALEMKGVIVEVADHGKDALDILRAKSDYDLVFMDIMMPVMGGYDAMKEIRQGLGLRDMPIIALTAKAMKGEKEKCLEAGASDYITKPLQMEQLFSLMRVWLTKQVKKH</sequence>
<comment type="caution">
    <text evidence="20">The sequence shown here is derived from an EMBL/GenBank/DDBJ whole genome shotgun (WGS) entry which is preliminary data.</text>
</comment>
<dbReference type="Gene3D" id="3.40.50.2300">
    <property type="match status" value="1"/>
</dbReference>
<comment type="subcellular location">
    <subcellularLocation>
        <location evidence="2">Cell membrane</location>
        <topology evidence="2">Multi-pass membrane protein</topology>
    </subcellularLocation>
</comment>
<keyword evidence="6 14" id="KW-0597">Phosphoprotein</keyword>